<name>A0ABM8QHG9_9BURK</name>
<dbReference type="SUPFAM" id="SSF53383">
    <property type="entry name" value="PLP-dependent transferases"/>
    <property type="match status" value="1"/>
</dbReference>
<dbReference type="Proteomes" id="UP000672526">
    <property type="component" value="Unassembled WGS sequence"/>
</dbReference>
<evidence type="ECO:0000313" key="5">
    <source>
        <dbReference type="Proteomes" id="UP000672526"/>
    </source>
</evidence>
<proteinExistence type="inferred from homology"/>
<dbReference type="PANTHER" id="PTHR43094:SF1">
    <property type="entry name" value="AMINOTRANSFERASE CLASS-III"/>
    <property type="match status" value="1"/>
</dbReference>
<dbReference type="Gene3D" id="3.40.640.10">
    <property type="entry name" value="Type I PLP-dependent aspartate aminotransferase-like (Major domain)"/>
    <property type="match status" value="1"/>
</dbReference>
<evidence type="ECO:0000256" key="3">
    <source>
        <dbReference type="RuleBase" id="RU003560"/>
    </source>
</evidence>
<comment type="caution">
    <text evidence="4">The sequence shown here is derived from an EMBL/GenBank/DDBJ whole genome shotgun (WGS) entry which is preliminary data.</text>
</comment>
<dbReference type="InterPro" id="IPR015424">
    <property type="entry name" value="PyrdxlP-dep_Trfase"/>
</dbReference>
<dbReference type="InterPro" id="IPR015422">
    <property type="entry name" value="PyrdxlP-dep_Trfase_small"/>
</dbReference>
<dbReference type="Gene3D" id="3.90.1150.10">
    <property type="entry name" value="Aspartate Aminotransferase, domain 1"/>
    <property type="match status" value="1"/>
</dbReference>
<dbReference type="GO" id="GO:0016223">
    <property type="term" value="F:beta-alanine:pyruvate transaminase activity"/>
    <property type="evidence" value="ECO:0007669"/>
    <property type="project" value="UniProtKB-EC"/>
</dbReference>
<organism evidence="4 5">
    <name type="scientific">Paraburkholderia haematera</name>
    <dbReference type="NCBI Taxonomy" id="2793077"/>
    <lineage>
        <taxon>Bacteria</taxon>
        <taxon>Pseudomonadati</taxon>
        <taxon>Pseudomonadota</taxon>
        <taxon>Betaproteobacteria</taxon>
        <taxon>Burkholderiales</taxon>
        <taxon>Burkholderiaceae</taxon>
        <taxon>Paraburkholderia</taxon>
    </lineage>
</organism>
<keyword evidence="5" id="KW-1185">Reference proteome</keyword>
<dbReference type="EC" id="2.6.1.18" evidence="4"/>
<dbReference type="CDD" id="cd00610">
    <property type="entry name" value="OAT_like"/>
    <property type="match status" value="1"/>
</dbReference>
<dbReference type="Pfam" id="PF00202">
    <property type="entry name" value="Aminotran_3"/>
    <property type="match status" value="1"/>
</dbReference>
<reference evidence="4 5" key="1">
    <citation type="submission" date="2021-02" db="EMBL/GenBank/DDBJ databases">
        <authorList>
            <person name="Vanwijnsberghe S."/>
        </authorList>
    </citation>
    <scope>NUCLEOTIDE SEQUENCE [LARGE SCALE GENOMIC DNA]</scope>
    <source>
        <strain evidence="4 5">LMG 31837</strain>
    </source>
</reference>
<sequence length="443" mass="47709">MNERASVNTPDMSAFWMPFTANRQFKSAPRLLVSAKGMYYTSHDGRRILDGTAGLWCVNAGHCRDEIVAAVQAQAAEMDFAPTFQMGHPKAFEAATKIARHTPGDLKHIFFVNSGSEAVDTALKIALAYHRSRGEGQRARFIGRERGYHGVGFGGISVGGIAPNRKAFSGGLLAAVDHLPHTLNIKEAAFSKGQPAWGVHLADELERLVTLHDASTIAAVIVEPVAGSTGVLIPPQGYLQRLREICDKHGILLIFDEVITGWGRLGAAFAAQYFGVTPDLLTMAKGTNNAAAPMGAVAASAKIHDAIVNGAPGGIELFHGYTYSGHPIAAAAACATIDLYEREQLFERAARMAPIFEREIHKLRDERHVIDVRNLGLVGGVELASRAGAPGARAYDVFVRCFEKGVLTRYTGDILAFSPPLIVEEAQIEEIFGTVAEVLRETD</sequence>
<keyword evidence="4" id="KW-0808">Transferase</keyword>
<dbReference type="InterPro" id="IPR015421">
    <property type="entry name" value="PyrdxlP-dep_Trfase_major"/>
</dbReference>
<dbReference type="RefSeq" id="WP_211609406.1">
    <property type="nucleotide sequence ID" value="NZ_CAJNBK010000001.1"/>
</dbReference>
<evidence type="ECO:0000256" key="2">
    <source>
        <dbReference type="ARBA" id="ARBA00022898"/>
    </source>
</evidence>
<protein>
    <submittedName>
        <fullName evidence="4">Beta-alanine--pyruvate aminotransferase</fullName>
        <ecNumber evidence="4">2.6.1.18</ecNumber>
    </submittedName>
</protein>
<keyword evidence="2 3" id="KW-0663">Pyridoxal phosphate</keyword>
<dbReference type="PIRSF" id="PIRSF000521">
    <property type="entry name" value="Transaminase_4ab_Lys_Orn"/>
    <property type="match status" value="1"/>
</dbReference>
<dbReference type="InterPro" id="IPR005814">
    <property type="entry name" value="Aminotrans_3"/>
</dbReference>
<dbReference type="PANTHER" id="PTHR43094">
    <property type="entry name" value="AMINOTRANSFERASE"/>
    <property type="match status" value="1"/>
</dbReference>
<gene>
    <name evidence="4" type="primary">bauA_1</name>
    <name evidence="4" type="ORF">R69888_00531</name>
</gene>
<dbReference type="EMBL" id="CAJNBK010000001">
    <property type="protein sequence ID" value="CAE6697255.1"/>
    <property type="molecule type" value="Genomic_DNA"/>
</dbReference>
<keyword evidence="4" id="KW-0032">Aminotransferase</keyword>
<accession>A0ABM8QHG9</accession>
<comment type="similarity">
    <text evidence="1 3">Belongs to the class-III pyridoxal-phosphate-dependent aminotransferase family.</text>
</comment>
<evidence type="ECO:0000256" key="1">
    <source>
        <dbReference type="ARBA" id="ARBA00008954"/>
    </source>
</evidence>
<evidence type="ECO:0000313" key="4">
    <source>
        <dbReference type="EMBL" id="CAE6697255.1"/>
    </source>
</evidence>